<keyword evidence="1" id="KW-1133">Transmembrane helix</keyword>
<organism evidence="2">
    <name type="scientific">Escherichia coli O157:H7</name>
    <dbReference type="NCBI Taxonomy" id="83334"/>
    <lineage>
        <taxon>Bacteria</taxon>
        <taxon>Pseudomonadati</taxon>
        <taxon>Pseudomonadota</taxon>
        <taxon>Gammaproteobacteria</taxon>
        <taxon>Enterobacterales</taxon>
        <taxon>Enterobacteriaceae</taxon>
        <taxon>Escherichia</taxon>
    </lineage>
</organism>
<accession>C4TIE5</accession>
<feature type="transmembrane region" description="Helical" evidence="1">
    <location>
        <begin position="20"/>
        <end position="38"/>
    </location>
</feature>
<evidence type="ECO:0000313" key="2">
    <source>
        <dbReference type="EMBL" id="BAH79183.1"/>
    </source>
</evidence>
<reference evidence="2" key="1">
    <citation type="journal article" date="2009" name="Genome Res.">
        <title>Inference of the impact of insertion sequence (IS) elements on bacterial genome diversification through analysis of small-size structural polymorphisms in Escherichia coli O157 genomes.</title>
        <authorList>
            <person name="Ooka T."/>
            <person name="Ogura Y."/>
            <person name="Asadulghani M."/>
            <person name="Ohnishi M."/>
            <person name="Nakayama K."/>
            <person name="Terajima J."/>
            <person name="Watanabe H."/>
            <person name="Hayashi T."/>
        </authorList>
    </citation>
    <scope>NUCLEOTIDE SEQUENCE</scope>
    <source>
        <strain evidence="2">980706</strain>
    </source>
</reference>
<name>C4TIE5_ECO57</name>
<evidence type="ECO:0000256" key="1">
    <source>
        <dbReference type="SAM" id="Phobius"/>
    </source>
</evidence>
<proteinExistence type="predicted"/>
<feature type="transmembrane region" description="Helical" evidence="1">
    <location>
        <begin position="50"/>
        <end position="68"/>
    </location>
</feature>
<sequence length="86" mass="9249">MSIWGSPPTGIFARLNVDQAGGLYIPLITVMMIQVRTFSPSGVKAPTVTMFVVVALMVCVVIMTIQNLKGDVSDLLKLRLPEISTG</sequence>
<keyword evidence="1" id="KW-0472">Membrane</keyword>
<dbReference type="AlphaFoldDB" id="C4TIE5"/>
<dbReference type="EMBL" id="AB471556">
    <property type="protein sequence ID" value="BAH79183.1"/>
    <property type="molecule type" value="Genomic_DNA"/>
</dbReference>
<keyword evidence="1" id="KW-0812">Transmembrane</keyword>
<protein>
    <submittedName>
        <fullName evidence="2">Uncharacterized protein</fullName>
    </submittedName>
</protein>